<dbReference type="Pfam" id="PF13185">
    <property type="entry name" value="GAF_2"/>
    <property type="match status" value="1"/>
</dbReference>
<feature type="domain" description="ANTAR" evidence="5">
    <location>
        <begin position="170"/>
        <end position="231"/>
    </location>
</feature>
<dbReference type="InterPro" id="IPR011006">
    <property type="entry name" value="CheY-like_superfamily"/>
</dbReference>
<protein>
    <recommendedName>
        <fullName evidence="5">ANTAR domain-containing protein</fullName>
    </recommendedName>
</protein>
<reference evidence="6 7" key="1">
    <citation type="submission" date="2016-03" db="EMBL/GenBank/DDBJ databases">
        <title>Genome sequence of Rhodococcus kyotonensis KB10.</title>
        <authorList>
            <person name="Jeong H."/>
            <person name="Hong C.E."/>
            <person name="Jo S.H."/>
            <person name="Park J.M."/>
        </authorList>
    </citation>
    <scope>NUCLEOTIDE SEQUENCE [LARGE SCALE GENOMIC DNA]</scope>
    <source>
        <strain evidence="6 7">KB10</strain>
    </source>
</reference>
<proteinExistence type="predicted"/>
<name>A0A177YHI5_9NOCA</name>
<comment type="caution">
    <text evidence="6">The sequence shown here is derived from an EMBL/GenBank/DDBJ whole genome shotgun (WGS) entry which is preliminary data.</text>
</comment>
<dbReference type="InterPro" id="IPR029016">
    <property type="entry name" value="GAF-like_dom_sf"/>
</dbReference>
<dbReference type="AlphaFoldDB" id="A0A177YHI5"/>
<dbReference type="Proteomes" id="UP000077519">
    <property type="component" value="Unassembled WGS sequence"/>
</dbReference>
<dbReference type="Gene3D" id="3.30.450.40">
    <property type="match status" value="1"/>
</dbReference>
<gene>
    <name evidence="6" type="ORF">A3K89_05695</name>
</gene>
<evidence type="ECO:0000256" key="3">
    <source>
        <dbReference type="ARBA" id="ARBA00023015"/>
    </source>
</evidence>
<dbReference type="SUPFAM" id="SSF55781">
    <property type="entry name" value="GAF domain-like"/>
    <property type="match status" value="1"/>
</dbReference>
<evidence type="ECO:0000256" key="1">
    <source>
        <dbReference type="ARBA" id="ARBA00022679"/>
    </source>
</evidence>
<keyword evidence="4" id="KW-0804">Transcription</keyword>
<dbReference type="EMBL" id="LVHI01000012">
    <property type="protein sequence ID" value="OAK55004.1"/>
    <property type="molecule type" value="Genomic_DNA"/>
</dbReference>
<keyword evidence="7" id="KW-1185">Reference proteome</keyword>
<dbReference type="InterPro" id="IPR003018">
    <property type="entry name" value="GAF"/>
</dbReference>
<keyword evidence="1" id="KW-0808">Transferase</keyword>
<evidence type="ECO:0000256" key="2">
    <source>
        <dbReference type="ARBA" id="ARBA00022777"/>
    </source>
</evidence>
<evidence type="ECO:0000313" key="6">
    <source>
        <dbReference type="EMBL" id="OAK55004.1"/>
    </source>
</evidence>
<evidence type="ECO:0000259" key="5">
    <source>
        <dbReference type="PROSITE" id="PS50921"/>
    </source>
</evidence>
<dbReference type="Pfam" id="PF03861">
    <property type="entry name" value="ANTAR"/>
    <property type="match status" value="1"/>
</dbReference>
<dbReference type="PROSITE" id="PS50921">
    <property type="entry name" value="ANTAR"/>
    <property type="match status" value="1"/>
</dbReference>
<dbReference type="InterPro" id="IPR036388">
    <property type="entry name" value="WH-like_DNA-bd_sf"/>
</dbReference>
<dbReference type="InterPro" id="IPR005561">
    <property type="entry name" value="ANTAR"/>
</dbReference>
<sequence>MNDNAQHLHSQIAELARSIHTSGDPDPSTEEGILADVTTWAAKFMTAVDHAGVSLIHRHNKKYDFQAVAPTGDIPRFIDQLQDRYDAGPCLDAIRSHGTVLVQDFGQETRWPLVADAIVDQTPVRASLSMLLYTDTQSIGALNLYSETPSAFDQDMIEQAEALATHVAVGISRVRRDEQFKSALASRDMIGQAKGMIMERFSIDALQAFRLLSRLSQDRNIPVTEIAKQLVEAGREA</sequence>
<dbReference type="InterPro" id="IPR012074">
    <property type="entry name" value="GAF_ANTAR"/>
</dbReference>
<dbReference type="SUPFAM" id="SSF52172">
    <property type="entry name" value="CheY-like"/>
    <property type="match status" value="1"/>
</dbReference>
<dbReference type="SMART" id="SM01012">
    <property type="entry name" value="ANTAR"/>
    <property type="match status" value="1"/>
</dbReference>
<dbReference type="GO" id="GO:0003723">
    <property type="term" value="F:RNA binding"/>
    <property type="evidence" value="ECO:0007669"/>
    <property type="project" value="InterPro"/>
</dbReference>
<dbReference type="Gene3D" id="1.10.10.10">
    <property type="entry name" value="Winged helix-like DNA-binding domain superfamily/Winged helix DNA-binding domain"/>
    <property type="match status" value="1"/>
</dbReference>
<keyword evidence="2" id="KW-0418">Kinase</keyword>
<evidence type="ECO:0000313" key="7">
    <source>
        <dbReference type="Proteomes" id="UP000077519"/>
    </source>
</evidence>
<accession>A0A177YHI5</accession>
<evidence type="ECO:0000256" key="4">
    <source>
        <dbReference type="ARBA" id="ARBA00023163"/>
    </source>
</evidence>
<dbReference type="RefSeq" id="WP_068425713.1">
    <property type="nucleotide sequence ID" value="NZ_LVHI01000012.1"/>
</dbReference>
<dbReference type="GO" id="GO:0016301">
    <property type="term" value="F:kinase activity"/>
    <property type="evidence" value="ECO:0007669"/>
    <property type="project" value="UniProtKB-KW"/>
</dbReference>
<dbReference type="PIRSF" id="PIRSF036625">
    <property type="entry name" value="GAF_ANTAR"/>
    <property type="match status" value="1"/>
</dbReference>
<keyword evidence="3" id="KW-0805">Transcription regulation</keyword>
<organism evidence="6 7">
    <name type="scientific">Rhodococcoides kyotonense</name>
    <dbReference type="NCBI Taxonomy" id="398843"/>
    <lineage>
        <taxon>Bacteria</taxon>
        <taxon>Bacillati</taxon>
        <taxon>Actinomycetota</taxon>
        <taxon>Actinomycetes</taxon>
        <taxon>Mycobacteriales</taxon>
        <taxon>Nocardiaceae</taxon>
        <taxon>Rhodococcoides</taxon>
    </lineage>
</organism>